<accession>A0A0A9D1K0</accession>
<name>A0A0A9D1K0_ARUDO</name>
<reference evidence="2" key="2">
    <citation type="journal article" date="2015" name="Data Brief">
        <title>Shoot transcriptome of the giant reed, Arundo donax.</title>
        <authorList>
            <person name="Barrero R.A."/>
            <person name="Guerrero F.D."/>
            <person name="Moolhuijzen P."/>
            <person name="Goolsby J.A."/>
            <person name="Tidwell J."/>
            <person name="Bellgard S.E."/>
            <person name="Bellgard M.I."/>
        </authorList>
    </citation>
    <scope>NUCLEOTIDE SEQUENCE</scope>
    <source>
        <tissue evidence="2">Shoot tissue taken approximately 20 cm above the soil surface</tissue>
    </source>
</reference>
<keyword evidence="1" id="KW-1133">Transmembrane helix</keyword>
<proteinExistence type="predicted"/>
<feature type="transmembrane region" description="Helical" evidence="1">
    <location>
        <begin position="6"/>
        <end position="24"/>
    </location>
</feature>
<organism evidence="2">
    <name type="scientific">Arundo donax</name>
    <name type="common">Giant reed</name>
    <name type="synonym">Donax arundinaceus</name>
    <dbReference type="NCBI Taxonomy" id="35708"/>
    <lineage>
        <taxon>Eukaryota</taxon>
        <taxon>Viridiplantae</taxon>
        <taxon>Streptophyta</taxon>
        <taxon>Embryophyta</taxon>
        <taxon>Tracheophyta</taxon>
        <taxon>Spermatophyta</taxon>
        <taxon>Magnoliopsida</taxon>
        <taxon>Liliopsida</taxon>
        <taxon>Poales</taxon>
        <taxon>Poaceae</taxon>
        <taxon>PACMAD clade</taxon>
        <taxon>Arundinoideae</taxon>
        <taxon>Arundineae</taxon>
        <taxon>Arundo</taxon>
    </lineage>
</organism>
<evidence type="ECO:0000313" key="2">
    <source>
        <dbReference type="EMBL" id="JAD81666.1"/>
    </source>
</evidence>
<evidence type="ECO:0000256" key="1">
    <source>
        <dbReference type="SAM" id="Phobius"/>
    </source>
</evidence>
<sequence length="55" mass="6215">MALVVSVFYFLSSFISLFICNLVVHNSSKLVLLVKLPNLLRVLVTDNILACFWLS</sequence>
<dbReference type="AlphaFoldDB" id="A0A0A9D1K0"/>
<keyword evidence="1" id="KW-0472">Membrane</keyword>
<reference evidence="2" key="1">
    <citation type="submission" date="2014-09" db="EMBL/GenBank/DDBJ databases">
        <authorList>
            <person name="Magalhaes I.L.F."/>
            <person name="Oliveira U."/>
            <person name="Santos F.R."/>
            <person name="Vidigal T.H.D.A."/>
            <person name="Brescovit A.D."/>
            <person name="Santos A.J."/>
        </authorList>
    </citation>
    <scope>NUCLEOTIDE SEQUENCE</scope>
    <source>
        <tissue evidence="2">Shoot tissue taken approximately 20 cm above the soil surface</tissue>
    </source>
</reference>
<keyword evidence="1" id="KW-0812">Transmembrane</keyword>
<dbReference type="EMBL" id="GBRH01216229">
    <property type="protein sequence ID" value="JAD81666.1"/>
    <property type="molecule type" value="Transcribed_RNA"/>
</dbReference>
<protein>
    <submittedName>
        <fullName evidence="2">Uncharacterized protein</fullName>
    </submittedName>
</protein>